<dbReference type="InterPro" id="IPR006527">
    <property type="entry name" value="F-box-assoc_dom_typ1"/>
</dbReference>
<gene>
    <name evidence="2" type="ORF">Cgig2_007939</name>
</gene>
<dbReference type="OrthoDB" id="591557at2759"/>
<dbReference type="EMBL" id="JAKOGI010000147">
    <property type="protein sequence ID" value="KAJ8442101.1"/>
    <property type="molecule type" value="Genomic_DNA"/>
</dbReference>
<dbReference type="PANTHER" id="PTHR31672:SF13">
    <property type="entry name" value="F-BOX PROTEIN CPR30-LIKE"/>
    <property type="match status" value="1"/>
</dbReference>
<sequence length="657" mass="75677">MTDRQAQILCLESPSELPEELIIDEIFKRLPAKALVRIKCVSKRWKSIISSPQFAKLHLQFQRSFADQNQCLLISEGLFETTLLIFYYSRYDNGEIVPFYGSDRSSDDSNIYDNTQTKEGLAKLELGTAFSDASQIYLVGCVDGLVCLASKHDLFLWNPAIQELRKIPDSTPLVEDQTAWAFGYVSSLDDYKIVVYCYDFEVPTKKAQTWTLRNAKWGKVILHEGYLMDSGNHPAVIVDERVFWIMYVDYGVWCIVGFDLADESFEEVRVPAWMATLEDVDVFAMGRWLGVHGSCEKGGMEIGMLKHYGDWDSWTKFCKIDGDGFALDRFDSENYELSYYVCGFTSFDYTRYDNGEIVPSLSGSDSGSKIYDTPETKEGLVKIEHGTDFREHLVSRELFDLVGCCDGLVCLALEYKVFLWNPATRELHKIPNPPSFVEDATTWAFGYVSSIDDYKILCYNSDYSPTKMEARTWALRHGKWGDIILHEGHCMQFRRYPSVIAYERVFWTVCTDCIVGFNLAEEIFEHVPVPPWMRVLENVHVFVMGRCLGVYGTGQGGMEIAMLKHYGDWDSWTKIYRFDSESFPDFWTKLCRCKSQEFVPGRWLRFIKTGKFLLCNNSGESNMVLDTNQNPPIYVEFLRLRGIQMEPYFESLMSPFT</sequence>
<organism evidence="2 3">
    <name type="scientific">Carnegiea gigantea</name>
    <dbReference type="NCBI Taxonomy" id="171969"/>
    <lineage>
        <taxon>Eukaryota</taxon>
        <taxon>Viridiplantae</taxon>
        <taxon>Streptophyta</taxon>
        <taxon>Embryophyta</taxon>
        <taxon>Tracheophyta</taxon>
        <taxon>Spermatophyta</taxon>
        <taxon>Magnoliopsida</taxon>
        <taxon>eudicotyledons</taxon>
        <taxon>Gunneridae</taxon>
        <taxon>Pentapetalae</taxon>
        <taxon>Caryophyllales</taxon>
        <taxon>Cactineae</taxon>
        <taxon>Cactaceae</taxon>
        <taxon>Cactoideae</taxon>
        <taxon>Echinocereeae</taxon>
        <taxon>Carnegiea</taxon>
    </lineage>
</organism>
<evidence type="ECO:0000313" key="3">
    <source>
        <dbReference type="Proteomes" id="UP001153076"/>
    </source>
</evidence>
<dbReference type="InterPro" id="IPR036047">
    <property type="entry name" value="F-box-like_dom_sf"/>
</dbReference>
<name>A0A9Q1KFX0_9CARY</name>
<dbReference type="Pfam" id="PF07734">
    <property type="entry name" value="FBA_1"/>
    <property type="match status" value="2"/>
</dbReference>
<dbReference type="SMART" id="SM00256">
    <property type="entry name" value="FBOX"/>
    <property type="match status" value="1"/>
</dbReference>
<dbReference type="Gene3D" id="1.20.1280.50">
    <property type="match status" value="1"/>
</dbReference>
<dbReference type="InterPro" id="IPR017451">
    <property type="entry name" value="F-box-assoc_interact_dom"/>
</dbReference>
<dbReference type="PANTHER" id="PTHR31672">
    <property type="entry name" value="BNACNNG10540D PROTEIN"/>
    <property type="match status" value="1"/>
</dbReference>
<proteinExistence type="predicted"/>
<protein>
    <recommendedName>
        <fullName evidence="1">F-box domain-containing protein</fullName>
    </recommendedName>
</protein>
<reference evidence="2" key="1">
    <citation type="submission" date="2022-04" db="EMBL/GenBank/DDBJ databases">
        <title>Carnegiea gigantea Genome sequencing and assembly v2.</title>
        <authorList>
            <person name="Copetti D."/>
            <person name="Sanderson M.J."/>
            <person name="Burquez A."/>
            <person name="Wojciechowski M.F."/>
        </authorList>
    </citation>
    <scope>NUCLEOTIDE SEQUENCE</scope>
    <source>
        <strain evidence="2">SGP5-SGP5p</strain>
        <tissue evidence="2">Aerial part</tissue>
    </source>
</reference>
<dbReference type="AlphaFoldDB" id="A0A9Q1KFX0"/>
<evidence type="ECO:0000259" key="1">
    <source>
        <dbReference type="SMART" id="SM00256"/>
    </source>
</evidence>
<comment type="caution">
    <text evidence="2">The sequence shown here is derived from an EMBL/GenBank/DDBJ whole genome shotgun (WGS) entry which is preliminary data.</text>
</comment>
<dbReference type="Proteomes" id="UP001153076">
    <property type="component" value="Unassembled WGS sequence"/>
</dbReference>
<dbReference type="InterPro" id="IPR050796">
    <property type="entry name" value="SCF_F-box_component"/>
</dbReference>
<dbReference type="CDD" id="cd22157">
    <property type="entry name" value="F-box_AtFBW1-like"/>
    <property type="match status" value="1"/>
</dbReference>
<accession>A0A9Q1KFX0</accession>
<dbReference type="SUPFAM" id="SSF81383">
    <property type="entry name" value="F-box domain"/>
    <property type="match status" value="1"/>
</dbReference>
<dbReference type="Pfam" id="PF00646">
    <property type="entry name" value="F-box"/>
    <property type="match status" value="1"/>
</dbReference>
<dbReference type="InterPro" id="IPR001810">
    <property type="entry name" value="F-box_dom"/>
</dbReference>
<dbReference type="NCBIfam" id="TIGR01640">
    <property type="entry name" value="F_box_assoc_1"/>
    <property type="match status" value="2"/>
</dbReference>
<feature type="domain" description="F-box" evidence="1">
    <location>
        <begin position="17"/>
        <end position="58"/>
    </location>
</feature>
<evidence type="ECO:0000313" key="2">
    <source>
        <dbReference type="EMBL" id="KAJ8442101.1"/>
    </source>
</evidence>
<keyword evidence="3" id="KW-1185">Reference proteome</keyword>